<feature type="domain" description="Reverse transcriptase" evidence="10">
    <location>
        <begin position="47"/>
        <end position="276"/>
    </location>
</feature>
<dbReference type="InterPro" id="IPR043502">
    <property type="entry name" value="DNA/RNA_pol_sf"/>
</dbReference>
<evidence type="ECO:0000256" key="6">
    <source>
        <dbReference type="ARBA" id="ARBA00022918"/>
    </source>
</evidence>
<dbReference type="GO" id="GO:0046872">
    <property type="term" value="F:metal ion binding"/>
    <property type="evidence" value="ECO:0007669"/>
    <property type="project" value="UniProtKB-KW"/>
</dbReference>
<dbReference type="PANTHER" id="PTHR34047">
    <property type="entry name" value="NUCLEAR INTRON MATURASE 1, MITOCHONDRIAL-RELATED"/>
    <property type="match status" value="1"/>
</dbReference>
<keyword evidence="7" id="KW-0051">Antiviral defense</keyword>
<gene>
    <name evidence="11" type="ORF">FK178_02750</name>
</gene>
<dbReference type="CDD" id="cd03487">
    <property type="entry name" value="RT_Bac_retron_II"/>
    <property type="match status" value="1"/>
</dbReference>
<evidence type="ECO:0000259" key="10">
    <source>
        <dbReference type="PROSITE" id="PS50878"/>
    </source>
</evidence>
<keyword evidence="12" id="KW-1185">Reference proteome</keyword>
<dbReference type="KEGG" id="anp:FK178_02750"/>
<organism evidence="11 12">
    <name type="scientific">Antarcticibacterium arcticum</name>
    <dbReference type="NCBI Taxonomy" id="2585771"/>
    <lineage>
        <taxon>Bacteria</taxon>
        <taxon>Pseudomonadati</taxon>
        <taxon>Bacteroidota</taxon>
        <taxon>Flavobacteriia</taxon>
        <taxon>Flavobacteriales</taxon>
        <taxon>Flavobacteriaceae</taxon>
        <taxon>Antarcticibacterium</taxon>
    </lineage>
</organism>
<evidence type="ECO:0000256" key="5">
    <source>
        <dbReference type="ARBA" id="ARBA00022842"/>
    </source>
</evidence>
<evidence type="ECO:0000313" key="11">
    <source>
        <dbReference type="EMBL" id="QED36698.1"/>
    </source>
</evidence>
<dbReference type="PANTHER" id="PTHR34047:SF7">
    <property type="entry name" value="RNA-DIRECTED DNA POLYMERASE"/>
    <property type="match status" value="1"/>
</dbReference>
<dbReference type="EMBL" id="CP042476">
    <property type="protein sequence ID" value="QED36698.1"/>
    <property type="molecule type" value="Genomic_DNA"/>
</dbReference>
<name>A0A5B8YI44_9FLAO</name>
<proteinExistence type="inferred from homology"/>
<dbReference type="EC" id="2.7.7.49" evidence="1"/>
<evidence type="ECO:0000256" key="2">
    <source>
        <dbReference type="ARBA" id="ARBA00022679"/>
    </source>
</evidence>
<evidence type="ECO:0000256" key="3">
    <source>
        <dbReference type="ARBA" id="ARBA00022695"/>
    </source>
</evidence>
<keyword evidence="2" id="KW-0808">Transferase</keyword>
<keyword evidence="5" id="KW-0460">Magnesium</keyword>
<keyword evidence="6 11" id="KW-0695">RNA-directed DNA polymerase</keyword>
<evidence type="ECO:0000256" key="1">
    <source>
        <dbReference type="ARBA" id="ARBA00012493"/>
    </source>
</evidence>
<dbReference type="InterPro" id="IPR000477">
    <property type="entry name" value="RT_dom"/>
</dbReference>
<dbReference type="GO" id="GO:0051607">
    <property type="term" value="P:defense response to virus"/>
    <property type="evidence" value="ECO:0007669"/>
    <property type="project" value="UniProtKB-KW"/>
</dbReference>
<reference evidence="11 12" key="1">
    <citation type="submission" date="2019-08" db="EMBL/GenBank/DDBJ databases">
        <title>Antarcticibacterium arcticum sp. nov., a bacterium isolated from marine sediment of the Canadian Beaufort Sea.</title>
        <authorList>
            <person name="Lee Y.M."/>
            <person name="Baek K."/>
            <person name="Lee D.-H."/>
            <person name="Shin S.C."/>
            <person name="Jin Y.K."/>
            <person name="Park Y."/>
        </authorList>
    </citation>
    <scope>NUCLEOTIDE SEQUENCE [LARGE SCALE GENOMIC DNA]</scope>
    <source>
        <strain evidence="11 12">PAMC 28998</strain>
    </source>
</reference>
<evidence type="ECO:0000256" key="8">
    <source>
        <dbReference type="ARBA" id="ARBA00034120"/>
    </source>
</evidence>
<comment type="similarity">
    <text evidence="8">Belongs to the bacterial reverse transcriptase family.</text>
</comment>
<dbReference type="GO" id="GO:0003723">
    <property type="term" value="F:RNA binding"/>
    <property type="evidence" value="ECO:0007669"/>
    <property type="project" value="InterPro"/>
</dbReference>
<accession>A0A5B8YI44</accession>
<dbReference type="OrthoDB" id="9780724at2"/>
<dbReference type="RefSeq" id="WP_146830773.1">
    <property type="nucleotide sequence ID" value="NZ_CP042476.1"/>
</dbReference>
<evidence type="ECO:0000256" key="7">
    <source>
        <dbReference type="ARBA" id="ARBA00023118"/>
    </source>
</evidence>
<dbReference type="AlphaFoldDB" id="A0A5B8YI44"/>
<evidence type="ECO:0000256" key="9">
    <source>
        <dbReference type="ARBA" id="ARBA00048173"/>
    </source>
</evidence>
<dbReference type="InterPro" id="IPR051083">
    <property type="entry name" value="GrpII_Intron_Splice-Mob/Def"/>
</dbReference>
<comment type="catalytic activity">
    <reaction evidence="9">
        <text>DNA(n) + a 2'-deoxyribonucleoside 5'-triphosphate = DNA(n+1) + diphosphate</text>
        <dbReference type="Rhea" id="RHEA:22508"/>
        <dbReference type="Rhea" id="RHEA-COMP:17339"/>
        <dbReference type="Rhea" id="RHEA-COMP:17340"/>
        <dbReference type="ChEBI" id="CHEBI:33019"/>
        <dbReference type="ChEBI" id="CHEBI:61560"/>
        <dbReference type="ChEBI" id="CHEBI:173112"/>
        <dbReference type="EC" id="2.7.7.49"/>
    </reaction>
</comment>
<keyword evidence="3" id="KW-0548">Nucleotidyltransferase</keyword>
<protein>
    <recommendedName>
        <fullName evidence="1">RNA-directed DNA polymerase</fullName>
        <ecNumber evidence="1">2.7.7.49</ecNumber>
    </recommendedName>
</protein>
<dbReference type="InterPro" id="IPR000123">
    <property type="entry name" value="Reverse_transcriptase_msDNA"/>
</dbReference>
<evidence type="ECO:0000256" key="4">
    <source>
        <dbReference type="ARBA" id="ARBA00022723"/>
    </source>
</evidence>
<dbReference type="PROSITE" id="PS50878">
    <property type="entry name" value="RT_POL"/>
    <property type="match status" value="1"/>
</dbReference>
<dbReference type="Pfam" id="PF00078">
    <property type="entry name" value="RVT_1"/>
    <property type="match status" value="1"/>
</dbReference>
<sequence>MKTNPDQKTYIRKKFAAMTCKRDLLVLLNEAQGMMYGEKGRHFRLKDLTYYANPDLCKKRYSTFIIAKKNGGERTINAPVKGLRIILRSLNFILQAISEPHAAATGFVPDRSIVDNARAHVGKHYVYNLDIKDFFHSFDRNRVKMGFMRKPFNLKANENKEKLAFFLSCLCTHPFEVEGEMKTVLPQGSPTSPTITNILCKNLDRRLNGLAKKYNLSFTRYADDITFSSSHNIFKDEEFQKELQRIIEEDQQLVINPTKTRLQKTCYRQEATGLIVNEKVNVKRDYVKQLRMWLYYWEKYGEVRAEQIFQRNYNLDKGHVKPEHPGMANVIAGKLEFLKMVKGDEDPTYKKLRERFLKLHPGSPFVEKLLQTWETRGIDEAIKIHTLRIKTSKVILNTNMYTL</sequence>
<keyword evidence="4" id="KW-0479">Metal-binding</keyword>
<dbReference type="SUPFAM" id="SSF56672">
    <property type="entry name" value="DNA/RNA polymerases"/>
    <property type="match status" value="1"/>
</dbReference>
<dbReference type="PRINTS" id="PR00866">
    <property type="entry name" value="RNADNAPOLMS"/>
</dbReference>
<dbReference type="GO" id="GO:0003964">
    <property type="term" value="F:RNA-directed DNA polymerase activity"/>
    <property type="evidence" value="ECO:0007669"/>
    <property type="project" value="UniProtKB-KW"/>
</dbReference>
<evidence type="ECO:0000313" key="12">
    <source>
        <dbReference type="Proteomes" id="UP000321954"/>
    </source>
</evidence>
<dbReference type="Proteomes" id="UP000321954">
    <property type="component" value="Chromosome"/>
</dbReference>